<dbReference type="Proteomes" id="UP000650081">
    <property type="component" value="Unassembled WGS sequence"/>
</dbReference>
<evidence type="ECO:0000313" key="2">
    <source>
        <dbReference type="Proteomes" id="UP000650081"/>
    </source>
</evidence>
<dbReference type="EMBL" id="JACSIT010000119">
    <property type="protein sequence ID" value="MBC6995196.1"/>
    <property type="molecule type" value="Genomic_DNA"/>
</dbReference>
<name>A0A923PM15_9BACT</name>
<gene>
    <name evidence="1" type="ORF">H9S92_13540</name>
</gene>
<organism evidence="1 2">
    <name type="scientific">Neolewinella lacunae</name>
    <dbReference type="NCBI Taxonomy" id="1517758"/>
    <lineage>
        <taxon>Bacteria</taxon>
        <taxon>Pseudomonadati</taxon>
        <taxon>Bacteroidota</taxon>
        <taxon>Saprospiria</taxon>
        <taxon>Saprospirales</taxon>
        <taxon>Lewinellaceae</taxon>
        <taxon>Neolewinella</taxon>
    </lineage>
</organism>
<evidence type="ECO:0000313" key="1">
    <source>
        <dbReference type="EMBL" id="MBC6995196.1"/>
    </source>
</evidence>
<keyword evidence="2" id="KW-1185">Reference proteome</keyword>
<protein>
    <submittedName>
        <fullName evidence="1">Uncharacterized protein</fullName>
    </submittedName>
</protein>
<comment type="caution">
    <text evidence="1">The sequence shown here is derived from an EMBL/GenBank/DDBJ whole genome shotgun (WGS) entry which is preliminary data.</text>
</comment>
<accession>A0A923PM15</accession>
<reference evidence="1" key="1">
    <citation type="submission" date="2020-08" db="EMBL/GenBank/DDBJ databases">
        <title>Lewinella bacteria from marine environments.</title>
        <authorList>
            <person name="Zhong Y."/>
        </authorList>
    </citation>
    <scope>NUCLEOTIDE SEQUENCE</scope>
    <source>
        <strain evidence="1">KCTC 42187</strain>
    </source>
</reference>
<dbReference type="RefSeq" id="WP_187467245.1">
    <property type="nucleotide sequence ID" value="NZ_JACSIT010000119.1"/>
</dbReference>
<dbReference type="AlphaFoldDB" id="A0A923PM15"/>
<sequence length="367" mass="43351">MDKVTLILDDFIKPIERLHSKDCKINKYNLYYDETNNFRKFWIKNGRLNEEKYNTFVLGGVGFDGDDNNPNLFDKIDLKPGEIKFKTLAKGNFQDILKSSRLNIFLDSLVNSNYFVHFSAVDVMYYSLVDIVDSLIFQGEVSGRYTPYVFELKSFFYECLMEHRSRLHGILVKYGYPDINLEKSRPCLREIQALIKNDGSLMSQIIHSLIEMAIREESFTLLQDEDENILLSDFHQFYLGVIYNNIESVHCMDEEATIQSILDEYELVYNGNILTKVHFLNSLADRRIQYSDIWVGVMSRYFDFVKMHDIPEMEAIFAGFNKFQKQAFNNINTIINRSHEKDKFLLHQVIPTYILRRRDWMLEARLK</sequence>
<proteinExistence type="predicted"/>